<gene>
    <name evidence="4" type="ORF">CDL12_16546</name>
</gene>
<dbReference type="SMART" id="SM00343">
    <property type="entry name" value="ZnF_C2HC"/>
    <property type="match status" value="1"/>
</dbReference>
<name>A0A2G9GZZ8_9LAMI</name>
<evidence type="ECO:0000256" key="2">
    <source>
        <dbReference type="SAM" id="MobiDB-lite"/>
    </source>
</evidence>
<proteinExistence type="predicted"/>
<evidence type="ECO:0000313" key="4">
    <source>
        <dbReference type="EMBL" id="PIN10858.1"/>
    </source>
</evidence>
<keyword evidence="5" id="KW-1185">Reference proteome</keyword>
<feature type="domain" description="CCHC-type" evidence="3">
    <location>
        <begin position="175"/>
        <end position="189"/>
    </location>
</feature>
<dbReference type="EMBL" id="NKXS01003094">
    <property type="protein sequence ID" value="PIN10858.1"/>
    <property type="molecule type" value="Genomic_DNA"/>
</dbReference>
<accession>A0A2G9GZZ8</accession>
<dbReference type="GO" id="GO:0008270">
    <property type="term" value="F:zinc ion binding"/>
    <property type="evidence" value="ECO:0007669"/>
    <property type="project" value="UniProtKB-KW"/>
</dbReference>
<dbReference type="OrthoDB" id="1993308at2759"/>
<dbReference type="Pfam" id="PF00098">
    <property type="entry name" value="zf-CCHC"/>
    <property type="match status" value="1"/>
</dbReference>
<protein>
    <recommendedName>
        <fullName evidence="3">CCHC-type domain-containing protein</fullName>
    </recommendedName>
</protein>
<evidence type="ECO:0000256" key="1">
    <source>
        <dbReference type="PROSITE-ProRule" id="PRU00047"/>
    </source>
</evidence>
<evidence type="ECO:0000313" key="5">
    <source>
        <dbReference type="Proteomes" id="UP000231279"/>
    </source>
</evidence>
<dbReference type="Gene3D" id="4.10.60.10">
    <property type="entry name" value="Zinc finger, CCHC-type"/>
    <property type="match status" value="1"/>
</dbReference>
<dbReference type="GO" id="GO:0003676">
    <property type="term" value="F:nucleic acid binding"/>
    <property type="evidence" value="ECO:0007669"/>
    <property type="project" value="InterPro"/>
</dbReference>
<dbReference type="InterPro" id="IPR001878">
    <property type="entry name" value="Znf_CCHC"/>
</dbReference>
<dbReference type="InterPro" id="IPR036875">
    <property type="entry name" value="Znf_CCHC_sf"/>
</dbReference>
<comment type="caution">
    <text evidence="4">The sequence shown here is derived from an EMBL/GenBank/DDBJ whole genome shotgun (WGS) entry which is preliminary data.</text>
</comment>
<keyword evidence="1" id="KW-0862">Zinc</keyword>
<keyword evidence="1" id="KW-0479">Metal-binding</keyword>
<feature type="region of interest" description="Disordered" evidence="2">
    <location>
        <begin position="96"/>
        <end position="127"/>
    </location>
</feature>
<keyword evidence="1" id="KW-0863">Zinc-finger</keyword>
<sequence>MANLAKFEFVPLDIFGKNYLSWVVDTKMHLDAMGLENTIVEKNEATIQNRAKAMIFLRHHLDESLKAQYDWLHLRLQDFKSITEQNNELLIKNHESRPIGSSPFPEANATNFSNSDRGRGRSHGRGRGCGRYNYRNYGNDNHDSFYHKGKQSLQKKGDFSEKRLRKFSKDIENLCFRCGSKGHWSRICRTPKHLVELYQASLKKKNKNVETNFTNSINNFDNDNDTNDIDIAHLDVADFFEHPEDKIDHLIGNGNVQKN</sequence>
<organism evidence="4 5">
    <name type="scientific">Handroanthus impetiginosus</name>
    <dbReference type="NCBI Taxonomy" id="429701"/>
    <lineage>
        <taxon>Eukaryota</taxon>
        <taxon>Viridiplantae</taxon>
        <taxon>Streptophyta</taxon>
        <taxon>Embryophyta</taxon>
        <taxon>Tracheophyta</taxon>
        <taxon>Spermatophyta</taxon>
        <taxon>Magnoliopsida</taxon>
        <taxon>eudicotyledons</taxon>
        <taxon>Gunneridae</taxon>
        <taxon>Pentapetalae</taxon>
        <taxon>asterids</taxon>
        <taxon>lamiids</taxon>
        <taxon>Lamiales</taxon>
        <taxon>Bignoniaceae</taxon>
        <taxon>Crescentiina</taxon>
        <taxon>Tabebuia alliance</taxon>
        <taxon>Handroanthus</taxon>
    </lineage>
</organism>
<dbReference type="PANTHER" id="PTHR33325:SF11">
    <property type="entry name" value="COLD SHOCK DOMAIN-CONTAINING PROTEIN 4-LIKE"/>
    <property type="match status" value="1"/>
</dbReference>
<dbReference type="SUPFAM" id="SSF57756">
    <property type="entry name" value="Retrovirus zinc finger-like domains"/>
    <property type="match status" value="1"/>
</dbReference>
<dbReference type="PANTHER" id="PTHR33325">
    <property type="entry name" value="ZINC FINGER, CCHC-TYPE-RELATED"/>
    <property type="match status" value="1"/>
</dbReference>
<reference evidence="5" key="1">
    <citation type="journal article" date="2018" name="Gigascience">
        <title>Genome assembly of the Pink Ipe (Handroanthus impetiginosus, Bignoniaceae), a highly valued, ecologically keystone Neotropical timber forest tree.</title>
        <authorList>
            <person name="Silva-Junior O.B."/>
            <person name="Grattapaglia D."/>
            <person name="Novaes E."/>
            <person name="Collevatti R.G."/>
        </authorList>
    </citation>
    <scope>NUCLEOTIDE SEQUENCE [LARGE SCALE GENOMIC DNA]</scope>
    <source>
        <strain evidence="5">cv. UFG-1</strain>
    </source>
</reference>
<dbReference type="AlphaFoldDB" id="A0A2G9GZZ8"/>
<dbReference type="PROSITE" id="PS50158">
    <property type="entry name" value="ZF_CCHC"/>
    <property type="match status" value="1"/>
</dbReference>
<dbReference type="Proteomes" id="UP000231279">
    <property type="component" value="Unassembled WGS sequence"/>
</dbReference>
<evidence type="ECO:0000259" key="3">
    <source>
        <dbReference type="PROSITE" id="PS50158"/>
    </source>
</evidence>